<dbReference type="Proteomes" id="UP000095286">
    <property type="component" value="Unplaced"/>
</dbReference>
<proteinExistence type="predicted"/>
<sequence>MDEAKATDEPIRKNDSGFSFSSTKKYDDYPASLFRQSKTPVDGVKFDTNGEDDDFENIKLDSKPSSSHDIADARVKSPTNDMGRHGSYHPNKLAKSGSKAKIHVTPNNTSVTHHSSSPSKKNEQRNGASKCAIIGLIILGILAALLAALLSHMVTKNNCPIGFPNHTLVLDDRFGPDFFKNTTVVDEEEEKFLKIDGPTAEELKLPTNLKPDWYDLKIKTYLPGFVEISEEKNLTFDGDLSIKFHVIKETKEIVLNADQLTFDLDVENYKLLKVVPSKKDEGRFKREATTPETHHTTQEIQTTTSGSVATTILIDTTTEIDNNVQTDQINAATIALEETTALPSTQSVISTTEENVHNILETSKTDQLKHTTLSLPHETVEENIILEETVDSGIKFVKIAVNETLKKVVFHLSDILKQGDQYILVLKYKGIINNHLSGLYATKYTSNHKTQFAAISQMEPADARQMVVCFDEPSFKAKWRVSIIHPAGSRAISNGMEVKDGVDTEDKNWKLTTFKETLPMSSYLLTVVICNFTFIEGFTKTGIRFRVWSRPEAIHQTKYALETGIKVIEFYEEYFDEPFPMSKICMVAIPDFRIPNEFYFRLITYRETEILYDPKVQYPFQKMRVATVIAHECAHQWFGDLTTMYDFQSLWLNEGFASFLEFIGTDAVSDNAFRQDEYFVISALDYAMEADAKATSHPLNFPIEKAEDALQVFGKF</sequence>
<organism evidence="1 2">
    <name type="scientific">Rhabditophanes sp. KR3021</name>
    <dbReference type="NCBI Taxonomy" id="114890"/>
    <lineage>
        <taxon>Eukaryota</taxon>
        <taxon>Metazoa</taxon>
        <taxon>Ecdysozoa</taxon>
        <taxon>Nematoda</taxon>
        <taxon>Chromadorea</taxon>
        <taxon>Rhabditida</taxon>
        <taxon>Tylenchina</taxon>
        <taxon>Panagrolaimomorpha</taxon>
        <taxon>Strongyloidoidea</taxon>
        <taxon>Alloionematidae</taxon>
        <taxon>Rhabditophanes</taxon>
    </lineage>
</organism>
<protein>
    <submittedName>
        <fullName evidence="2">Peptidase_M1 domain-containing protein</fullName>
    </submittedName>
</protein>
<reference evidence="2" key="1">
    <citation type="submission" date="2016-11" db="UniProtKB">
        <authorList>
            <consortium name="WormBaseParasite"/>
        </authorList>
    </citation>
    <scope>IDENTIFICATION</scope>
    <source>
        <strain evidence="2">KR3021</strain>
    </source>
</reference>
<name>A0AC35UHB4_9BILA</name>
<evidence type="ECO:0000313" key="2">
    <source>
        <dbReference type="WBParaSite" id="RSKR_0001126700.1"/>
    </source>
</evidence>
<accession>A0AC35UHB4</accession>
<evidence type="ECO:0000313" key="1">
    <source>
        <dbReference type="Proteomes" id="UP000095286"/>
    </source>
</evidence>
<dbReference type="WBParaSite" id="RSKR_0001126700.1">
    <property type="protein sequence ID" value="RSKR_0001126700.1"/>
    <property type="gene ID" value="RSKR_0001126700"/>
</dbReference>